<evidence type="ECO:0000256" key="1">
    <source>
        <dbReference type="SAM" id="MobiDB-lite"/>
    </source>
</evidence>
<evidence type="ECO:0000313" key="2">
    <source>
        <dbReference type="EMBL" id="NYG59745.1"/>
    </source>
</evidence>
<organism evidence="2 3">
    <name type="scientific">Nocardioides daedukensis</name>
    <dbReference type="NCBI Taxonomy" id="634462"/>
    <lineage>
        <taxon>Bacteria</taxon>
        <taxon>Bacillati</taxon>
        <taxon>Actinomycetota</taxon>
        <taxon>Actinomycetes</taxon>
        <taxon>Propionibacteriales</taxon>
        <taxon>Nocardioidaceae</taxon>
        <taxon>Nocardioides</taxon>
    </lineage>
</organism>
<protein>
    <recommendedName>
        <fullName evidence="4">SDR family NAD(P)-dependent oxidoreductase</fullName>
    </recommendedName>
</protein>
<gene>
    <name evidence="2" type="ORF">BJ980_002668</name>
</gene>
<dbReference type="Gene3D" id="3.40.50.720">
    <property type="entry name" value="NAD(P)-binding Rossmann-like Domain"/>
    <property type="match status" value="1"/>
</dbReference>
<dbReference type="RefSeq" id="WP_179502761.1">
    <property type="nucleotide sequence ID" value="NZ_JACCAA010000001.1"/>
</dbReference>
<name>A0A7Y9UVZ3_9ACTN</name>
<dbReference type="AlphaFoldDB" id="A0A7Y9UVZ3"/>
<dbReference type="InterPro" id="IPR036291">
    <property type="entry name" value="NAD(P)-bd_dom_sf"/>
</dbReference>
<feature type="compositionally biased region" description="Polar residues" evidence="1">
    <location>
        <begin position="243"/>
        <end position="255"/>
    </location>
</feature>
<dbReference type="SUPFAM" id="SSF51735">
    <property type="entry name" value="NAD(P)-binding Rossmann-fold domains"/>
    <property type="match status" value="1"/>
</dbReference>
<dbReference type="Proteomes" id="UP000540656">
    <property type="component" value="Unassembled WGS sequence"/>
</dbReference>
<dbReference type="EMBL" id="JACCAA010000001">
    <property type="protein sequence ID" value="NYG59745.1"/>
    <property type="molecule type" value="Genomic_DNA"/>
</dbReference>
<evidence type="ECO:0000313" key="3">
    <source>
        <dbReference type="Proteomes" id="UP000540656"/>
    </source>
</evidence>
<accession>A0A7Y9UVZ3</accession>
<keyword evidence="3" id="KW-1185">Reference proteome</keyword>
<evidence type="ECO:0008006" key="4">
    <source>
        <dbReference type="Google" id="ProtNLM"/>
    </source>
</evidence>
<sequence length="267" mass="28327">MTHTSMPQTDAQANTDLLAQASRTGRLTAVIGPKTRLGAEVLAQAKARGDATVVIARGEVDEAVLADIGHDVRRPAGVAAALAAGTRDPRHTNPAMHLVICALGPVHTWQTAIDREVVARELGAIDEILAATTGTTRVTYVSSVVALAPGADRRSYAGWKLLIEHRLREITARHGAQLSVVYPGRLVEPADVQKPWHRLHTLYSRLAAHLEQLGRKGPSSKVIGLDARLWLLLRGLSVTAASVTGNGGSAPTTKSEGPAAPNQEFRS</sequence>
<reference evidence="2 3" key="1">
    <citation type="submission" date="2020-07" db="EMBL/GenBank/DDBJ databases">
        <title>Sequencing the genomes of 1000 actinobacteria strains.</title>
        <authorList>
            <person name="Klenk H.-P."/>
        </authorList>
    </citation>
    <scope>NUCLEOTIDE SEQUENCE [LARGE SCALE GENOMIC DNA]</scope>
    <source>
        <strain evidence="2 3">DSM 23819</strain>
    </source>
</reference>
<comment type="caution">
    <text evidence="2">The sequence shown here is derived from an EMBL/GenBank/DDBJ whole genome shotgun (WGS) entry which is preliminary data.</text>
</comment>
<proteinExistence type="predicted"/>
<feature type="region of interest" description="Disordered" evidence="1">
    <location>
        <begin position="243"/>
        <end position="267"/>
    </location>
</feature>